<evidence type="ECO:0000313" key="4">
    <source>
        <dbReference type="Proteomes" id="UP001057455"/>
    </source>
</evidence>
<dbReference type="EMBL" id="BLIY01000004">
    <property type="protein sequence ID" value="GFE53175.1"/>
    <property type="molecule type" value="Genomic_DNA"/>
</dbReference>
<feature type="transmembrane region" description="Helical" evidence="2">
    <location>
        <begin position="297"/>
        <end position="315"/>
    </location>
</feature>
<feature type="transmembrane region" description="Helical" evidence="2">
    <location>
        <begin position="12"/>
        <end position="29"/>
    </location>
</feature>
<sequence length="1298" mass="143588">MSHAGGYKSRTWNVSGVTPFVSCAIFFIVGTSLTLIYAFAYVGCVALAEGFAVNVQLARYCYQTRQLITLFAALGVALALLLGLGGRISCLLEQWLLAACYFSCAAYIQANQFNIHFNVIALMRFAAAAAVLSGMAQTAAIYCMSDCAMPGGSPYSMNRITAFFVGCTVAGPLISFWIMGKQYLDVETAIVGSLQFMSESCATLTFLCCLAGTLCVVSAAITTYLFFTIDHNLVIEEVPWFPVLLRSPCRLSSATLRRHLKTLYIPLLWTVNPLFIALAIGATLNSTTSVKLIFWQHLVYSMCAIISVSFLYLLYGDPVCATRDTLKQKVLKTTTLTCDGEDLDEASCRSKLFDGAQLRPMSHKSLGDHCMPRVSRSTQWGLLRGVLWSEWQKHDSTYELCQGPLRSIHEALEAFQCLESTNLYDNVLPMMQQYRSMINCTGMLHGFPFSIDPNWGPLEQLHHILLHQRMVLMSQFERTGKMYTDTLRASLPKVFCGFFERIRTMRLCCMSVVVSITNKSEKNSKDKETPAPKGATLVCSEMPDFAKAMPNCKCCCKDEQTSIQTFVTESISAASQLCDKMLGDMRQHEMLQDTPSKPNYGDLATEKELVCVLLDFCESNMLIVAALLMVEEYLVLQEWLCKLAWHIDDIRGMLNKRRKCEAHSKGEGNKTTTGSTTSCTWECIQHLLAEICALLTKIHNCKIKLLLRLRETSGCCVAAARPDLLCDDIDPTVLLATTRLLVIVVLALLGLLSLEEGLKKRENDKAKQQTQQPSQCEAPAQSPSPIPCSCKGSHYDLASAATEYICVVLAQLGTLDPNRIEKLQDNVVSWYSGLTKSMWQMCPDSTLYERYNYAFQIHEDVELFIDLPKDNIVKECLKNGTKDFASSIKKCEEAFKKLKEECNYTTKCDKEGCAKCTSSETTPGSRETSTEECRCPSNSECTESTIGACTVNVKESVECLVKSIATALSCSADVEKCEAQICVLNKSLEECNFEVVPLCTDKAPECSDSCCKEESSASRFGNLIIQLLSCASEFDKNECSSQQGSNTCCPFSNGAEALTNCNKFTIVSKVLKYCFGCKNCGTCDKSKDGGHEKLPCEVILFFYNVYEKLCITKMLEPCDHCKKDCIPCTTDSQDDCLCELCLELLEICVDDGDILCCAKCWRCRLRCYVFCVKDCEKCKAGEKKQCGDCSCKSDDGSSSCQCSTTCSTSSDSAGKSQCCEKHCDLTCLINSLFHCDTCLKNTQCPTTTTTATPTTTTDCLCSKPSEMVYGSSIAMGTKCCEHRFESPKAQCLGVELQH</sequence>
<dbReference type="Proteomes" id="UP001057455">
    <property type="component" value="Unassembled WGS sequence"/>
</dbReference>
<name>A0A9W5WTS3_BABOV</name>
<accession>A0A9W5WTS3</accession>
<keyword evidence="3" id="KW-0031">Aminopeptidase</keyword>
<evidence type="ECO:0000256" key="1">
    <source>
        <dbReference type="SAM" id="MobiDB-lite"/>
    </source>
</evidence>
<keyword evidence="2" id="KW-0472">Membrane</keyword>
<keyword evidence="3" id="KW-0645">Protease</keyword>
<dbReference type="OrthoDB" id="365881at2759"/>
<feature type="transmembrane region" description="Helical" evidence="2">
    <location>
        <begin position="201"/>
        <end position="227"/>
    </location>
</feature>
<feature type="transmembrane region" description="Helical" evidence="2">
    <location>
        <begin position="122"/>
        <end position="142"/>
    </location>
</feature>
<feature type="transmembrane region" description="Helical" evidence="2">
    <location>
        <begin position="162"/>
        <end position="180"/>
    </location>
</feature>
<organism evidence="3 4">
    <name type="scientific">Babesia ovis</name>
    <dbReference type="NCBI Taxonomy" id="5869"/>
    <lineage>
        <taxon>Eukaryota</taxon>
        <taxon>Sar</taxon>
        <taxon>Alveolata</taxon>
        <taxon>Apicomplexa</taxon>
        <taxon>Aconoidasida</taxon>
        <taxon>Piroplasmida</taxon>
        <taxon>Babesiidae</taxon>
        <taxon>Babesia</taxon>
    </lineage>
</organism>
<evidence type="ECO:0000313" key="3">
    <source>
        <dbReference type="EMBL" id="GFE53175.1"/>
    </source>
</evidence>
<keyword evidence="3" id="KW-0378">Hydrolase</keyword>
<keyword evidence="4" id="KW-1185">Reference proteome</keyword>
<feature type="transmembrane region" description="Helical" evidence="2">
    <location>
        <begin position="35"/>
        <end position="55"/>
    </location>
</feature>
<keyword evidence="2" id="KW-0812">Transmembrane</keyword>
<feature type="transmembrane region" description="Helical" evidence="2">
    <location>
        <begin position="263"/>
        <end position="285"/>
    </location>
</feature>
<feature type="region of interest" description="Disordered" evidence="1">
    <location>
        <begin position="763"/>
        <end position="782"/>
    </location>
</feature>
<comment type="caution">
    <text evidence="3">The sequence shown here is derived from an EMBL/GenBank/DDBJ whole genome shotgun (WGS) entry which is preliminary data.</text>
</comment>
<protein>
    <submittedName>
        <fullName evidence="3">Cytosol aminopeptidase catalytic domain containing family protein, putative</fullName>
    </submittedName>
</protein>
<feature type="transmembrane region" description="Helical" evidence="2">
    <location>
        <begin position="94"/>
        <end position="110"/>
    </location>
</feature>
<feature type="transmembrane region" description="Helical" evidence="2">
    <location>
        <begin position="67"/>
        <end position="88"/>
    </location>
</feature>
<keyword evidence="2" id="KW-1133">Transmembrane helix</keyword>
<evidence type="ECO:0000256" key="2">
    <source>
        <dbReference type="SAM" id="Phobius"/>
    </source>
</evidence>
<gene>
    <name evidence="3" type="ORF">BaOVIS_005790</name>
</gene>
<proteinExistence type="predicted"/>
<dbReference type="GO" id="GO:0004177">
    <property type="term" value="F:aminopeptidase activity"/>
    <property type="evidence" value="ECO:0007669"/>
    <property type="project" value="UniProtKB-KW"/>
</dbReference>
<reference evidence="3" key="1">
    <citation type="submission" date="2019-12" db="EMBL/GenBank/DDBJ databases">
        <title>Genome sequence of Babesia ovis.</title>
        <authorList>
            <person name="Yamagishi J."/>
            <person name="Sevinc F."/>
            <person name="Xuan X."/>
        </authorList>
    </citation>
    <scope>NUCLEOTIDE SEQUENCE</scope>
    <source>
        <strain evidence="3">Selcuk</strain>
    </source>
</reference>